<organism evidence="2 3">
    <name type="scientific">Streptomyces malaysiensis</name>
    <dbReference type="NCBI Taxonomy" id="92644"/>
    <lineage>
        <taxon>Bacteria</taxon>
        <taxon>Bacillati</taxon>
        <taxon>Actinomycetota</taxon>
        <taxon>Actinomycetes</taxon>
        <taxon>Kitasatosporales</taxon>
        <taxon>Streptomycetaceae</taxon>
        <taxon>Streptomyces</taxon>
        <taxon>Streptomyces violaceusniger group</taxon>
    </lineage>
</organism>
<gene>
    <name evidence="2" type="ORF">SMF913_10078</name>
</gene>
<accession>A0A2J7Z1A2</accession>
<dbReference type="Gene3D" id="2.60.420.10">
    <property type="entry name" value="Maltose phosphorylase, domain 3"/>
    <property type="match status" value="1"/>
</dbReference>
<comment type="caution">
    <text evidence="2">The sequence shown here is derived from an EMBL/GenBank/DDBJ whole genome shotgun (WGS) entry which is preliminary data.</text>
</comment>
<protein>
    <recommendedName>
        <fullName evidence="1">Alpha-L-rhamnosidase C-terminal domain-containing protein</fullName>
    </recommendedName>
</protein>
<sequence length="69" mass="7769">MASSWKKTRGTLRLTVTIPANSRAVIRVPLTDEDHRVQAPTEARKTQVTDQVVSYRFGSGIWTFTVQAH</sequence>
<proteinExistence type="predicted"/>
<dbReference type="AlphaFoldDB" id="A0A2J7Z1A2"/>
<evidence type="ECO:0000259" key="1">
    <source>
        <dbReference type="Pfam" id="PF17390"/>
    </source>
</evidence>
<feature type="domain" description="Alpha-L-rhamnosidase C-terminal" evidence="1">
    <location>
        <begin position="2"/>
        <end position="38"/>
    </location>
</feature>
<dbReference type="Proteomes" id="UP000236520">
    <property type="component" value="Unassembled WGS sequence"/>
</dbReference>
<dbReference type="Pfam" id="PF17390">
    <property type="entry name" value="Bac_rhamnosid_C"/>
    <property type="match status" value="1"/>
</dbReference>
<evidence type="ECO:0000313" key="3">
    <source>
        <dbReference type="Proteomes" id="UP000236520"/>
    </source>
</evidence>
<evidence type="ECO:0000313" key="2">
    <source>
        <dbReference type="EMBL" id="PNG94053.1"/>
    </source>
</evidence>
<dbReference type="InterPro" id="IPR035398">
    <property type="entry name" value="Bac_rhamnosid_C"/>
</dbReference>
<keyword evidence="3" id="KW-1185">Reference proteome</keyword>
<reference evidence="2 3" key="1">
    <citation type="submission" date="2015-09" db="EMBL/GenBank/DDBJ databases">
        <title>Genome sequence, genome mining and natural product profiling of a biocontrol bacterium Streptomyces malaysiensis F913.</title>
        <authorList>
            <person name="Xu Y."/>
            <person name="Wei J."/>
            <person name="Xie J."/>
            <person name="Li T."/>
            <person name="Zhou Z."/>
        </authorList>
    </citation>
    <scope>NUCLEOTIDE SEQUENCE [LARGE SCALE GENOMIC DNA]</scope>
    <source>
        <strain evidence="2 3">F913</strain>
    </source>
</reference>
<name>A0A2J7Z1A2_STRMQ</name>
<dbReference type="EMBL" id="LJIW01000001">
    <property type="protein sequence ID" value="PNG94053.1"/>
    <property type="molecule type" value="Genomic_DNA"/>
</dbReference>